<reference evidence="9 10" key="1">
    <citation type="submission" date="2018-11" db="EMBL/GenBank/DDBJ databases">
        <title>Mesobaculum littorinae gen. nov., sp. nov., isolated from Littorina scabra that represents a novel genus of the order Rhodobacteraceae.</title>
        <authorList>
            <person name="Li F."/>
        </authorList>
    </citation>
    <scope>NUCLEOTIDE SEQUENCE [LARGE SCALE GENOMIC DNA]</scope>
    <source>
        <strain evidence="9 10">M0103</strain>
    </source>
</reference>
<dbReference type="RefSeq" id="WP_127907230.1">
    <property type="nucleotide sequence ID" value="NZ_RQXX01000004.1"/>
</dbReference>
<comment type="subcellular location">
    <subcellularLocation>
        <location evidence="1">Cell membrane</location>
        <topology evidence="1">Multi-pass membrane protein</topology>
    </subcellularLocation>
</comment>
<keyword evidence="5 8" id="KW-0812">Transmembrane</keyword>
<dbReference type="AlphaFoldDB" id="A0A438AG94"/>
<accession>A0A438AG94</accession>
<dbReference type="GO" id="GO:0033214">
    <property type="term" value="P:siderophore-iron import into cell"/>
    <property type="evidence" value="ECO:0007669"/>
    <property type="project" value="TreeGrafter"/>
</dbReference>
<evidence type="ECO:0000256" key="8">
    <source>
        <dbReference type="SAM" id="Phobius"/>
    </source>
</evidence>
<organism evidence="9 10">
    <name type="scientific">Mesobaculum littorinae</name>
    <dbReference type="NCBI Taxonomy" id="2486419"/>
    <lineage>
        <taxon>Bacteria</taxon>
        <taxon>Pseudomonadati</taxon>
        <taxon>Pseudomonadota</taxon>
        <taxon>Alphaproteobacteria</taxon>
        <taxon>Rhodobacterales</taxon>
        <taxon>Roseobacteraceae</taxon>
        <taxon>Mesobaculum</taxon>
    </lineage>
</organism>
<dbReference type="InterPro" id="IPR037294">
    <property type="entry name" value="ABC_BtuC-like"/>
</dbReference>
<keyword evidence="7 8" id="KW-0472">Membrane</keyword>
<feature type="transmembrane region" description="Helical" evidence="8">
    <location>
        <begin position="102"/>
        <end position="121"/>
    </location>
</feature>
<dbReference type="EMBL" id="RQXX01000004">
    <property type="protein sequence ID" value="RVV97635.1"/>
    <property type="molecule type" value="Genomic_DNA"/>
</dbReference>
<evidence type="ECO:0000256" key="7">
    <source>
        <dbReference type="ARBA" id="ARBA00023136"/>
    </source>
</evidence>
<proteinExistence type="inferred from homology"/>
<keyword evidence="6 8" id="KW-1133">Transmembrane helix</keyword>
<dbReference type="GO" id="GO:0005886">
    <property type="term" value="C:plasma membrane"/>
    <property type="evidence" value="ECO:0007669"/>
    <property type="project" value="UniProtKB-SubCell"/>
</dbReference>
<protein>
    <recommendedName>
        <fullName evidence="11">Iron ABC transporter permease</fullName>
    </recommendedName>
</protein>
<dbReference type="PANTHER" id="PTHR30472">
    <property type="entry name" value="FERRIC ENTEROBACTIN TRANSPORT SYSTEM PERMEASE PROTEIN"/>
    <property type="match status" value="1"/>
</dbReference>
<evidence type="ECO:0000313" key="10">
    <source>
        <dbReference type="Proteomes" id="UP000285908"/>
    </source>
</evidence>
<keyword evidence="10" id="KW-1185">Reference proteome</keyword>
<evidence type="ECO:0000256" key="5">
    <source>
        <dbReference type="ARBA" id="ARBA00022692"/>
    </source>
</evidence>
<dbReference type="OrthoDB" id="9811975at2"/>
<keyword evidence="3" id="KW-0813">Transport</keyword>
<dbReference type="GO" id="GO:0022857">
    <property type="term" value="F:transmembrane transporter activity"/>
    <property type="evidence" value="ECO:0007669"/>
    <property type="project" value="InterPro"/>
</dbReference>
<evidence type="ECO:0008006" key="11">
    <source>
        <dbReference type="Google" id="ProtNLM"/>
    </source>
</evidence>
<evidence type="ECO:0000313" key="9">
    <source>
        <dbReference type="EMBL" id="RVV97635.1"/>
    </source>
</evidence>
<dbReference type="Pfam" id="PF01032">
    <property type="entry name" value="FecCD"/>
    <property type="match status" value="1"/>
</dbReference>
<gene>
    <name evidence="9" type="ORF">EKE94_13985</name>
</gene>
<feature type="transmembrane region" description="Helical" evidence="8">
    <location>
        <begin position="20"/>
        <end position="42"/>
    </location>
</feature>
<evidence type="ECO:0000256" key="1">
    <source>
        <dbReference type="ARBA" id="ARBA00004651"/>
    </source>
</evidence>
<evidence type="ECO:0000256" key="4">
    <source>
        <dbReference type="ARBA" id="ARBA00022475"/>
    </source>
</evidence>
<comment type="caution">
    <text evidence="9">The sequence shown here is derived from an EMBL/GenBank/DDBJ whole genome shotgun (WGS) entry which is preliminary data.</text>
</comment>
<dbReference type="PANTHER" id="PTHR30472:SF37">
    <property type="entry name" value="FE(3+) DICITRATE TRANSPORT SYSTEM PERMEASE PROTEIN FECD-RELATED"/>
    <property type="match status" value="1"/>
</dbReference>
<dbReference type="Proteomes" id="UP000285908">
    <property type="component" value="Unassembled WGS sequence"/>
</dbReference>
<evidence type="ECO:0000256" key="6">
    <source>
        <dbReference type="ARBA" id="ARBA00022989"/>
    </source>
</evidence>
<sequence>MRRLDGYVLLHLAGLEMRRVDLVAGLTLLGVAVLAVTGSLMVGTTPVHLSDLFGGPLDDTQRYAVLGLRLPRALMGLLAGAAIAVSGAILQSLTRNPIADPGLLGLSQGALLAILFSFVLAPGTPRAWVPSIASAEHALDAIRDWAAD</sequence>
<dbReference type="InterPro" id="IPR000522">
    <property type="entry name" value="ABC_transptr_permease_BtuC"/>
</dbReference>
<feature type="transmembrane region" description="Helical" evidence="8">
    <location>
        <begin position="73"/>
        <end position="90"/>
    </location>
</feature>
<evidence type="ECO:0000256" key="3">
    <source>
        <dbReference type="ARBA" id="ARBA00022448"/>
    </source>
</evidence>
<dbReference type="Gene3D" id="1.10.3470.10">
    <property type="entry name" value="ABC transporter involved in vitamin B12 uptake, BtuC"/>
    <property type="match status" value="1"/>
</dbReference>
<name>A0A438AG94_9RHOB</name>
<comment type="similarity">
    <text evidence="2">Belongs to the binding-protein-dependent transport system permease family. FecCD subfamily.</text>
</comment>
<keyword evidence="4" id="KW-1003">Cell membrane</keyword>
<dbReference type="SUPFAM" id="SSF81345">
    <property type="entry name" value="ABC transporter involved in vitamin B12 uptake, BtuC"/>
    <property type="match status" value="1"/>
</dbReference>
<evidence type="ECO:0000256" key="2">
    <source>
        <dbReference type="ARBA" id="ARBA00007935"/>
    </source>
</evidence>